<name>A0A1I8G4W6_9PLAT</name>
<feature type="domain" description="ABC transporter" evidence="10">
    <location>
        <begin position="8"/>
        <end position="247"/>
    </location>
</feature>
<evidence type="ECO:0000313" key="12">
    <source>
        <dbReference type="WBParaSite" id="maker-uti_cns_0000907-snap-gene-1.16-mRNA-1"/>
    </source>
</evidence>
<keyword evidence="7 9" id="KW-1133">Transmembrane helix</keyword>
<keyword evidence="3" id="KW-0813">Transport</keyword>
<evidence type="ECO:0000256" key="6">
    <source>
        <dbReference type="ARBA" id="ARBA00022840"/>
    </source>
</evidence>
<reference evidence="12" key="1">
    <citation type="submission" date="2016-11" db="UniProtKB">
        <authorList>
            <consortium name="WormBaseParasite"/>
        </authorList>
    </citation>
    <scope>IDENTIFICATION</scope>
</reference>
<evidence type="ECO:0000256" key="5">
    <source>
        <dbReference type="ARBA" id="ARBA00022741"/>
    </source>
</evidence>
<evidence type="ECO:0000313" key="11">
    <source>
        <dbReference type="Proteomes" id="UP000095280"/>
    </source>
</evidence>
<dbReference type="GO" id="GO:0140359">
    <property type="term" value="F:ABC-type transporter activity"/>
    <property type="evidence" value="ECO:0007669"/>
    <property type="project" value="InterPro"/>
</dbReference>
<evidence type="ECO:0000256" key="1">
    <source>
        <dbReference type="ARBA" id="ARBA00004141"/>
    </source>
</evidence>
<evidence type="ECO:0000256" key="9">
    <source>
        <dbReference type="SAM" id="Phobius"/>
    </source>
</evidence>
<dbReference type="Pfam" id="PF00005">
    <property type="entry name" value="ABC_tran"/>
    <property type="match status" value="1"/>
</dbReference>
<dbReference type="PANTHER" id="PTHR48041:SF63">
    <property type="entry name" value="EARLY GENE AT 23, ISOFORM C"/>
    <property type="match status" value="1"/>
</dbReference>
<dbReference type="PROSITE" id="PS00211">
    <property type="entry name" value="ABC_TRANSPORTER_1"/>
    <property type="match status" value="1"/>
</dbReference>
<dbReference type="Proteomes" id="UP000095280">
    <property type="component" value="Unplaced"/>
</dbReference>
<evidence type="ECO:0000256" key="3">
    <source>
        <dbReference type="ARBA" id="ARBA00022448"/>
    </source>
</evidence>
<organism evidence="11 12">
    <name type="scientific">Macrostomum lignano</name>
    <dbReference type="NCBI Taxonomy" id="282301"/>
    <lineage>
        <taxon>Eukaryota</taxon>
        <taxon>Metazoa</taxon>
        <taxon>Spiralia</taxon>
        <taxon>Lophotrochozoa</taxon>
        <taxon>Platyhelminthes</taxon>
        <taxon>Rhabditophora</taxon>
        <taxon>Macrostomorpha</taxon>
        <taxon>Macrostomida</taxon>
        <taxon>Macrostomidae</taxon>
        <taxon>Macrostomum</taxon>
    </lineage>
</organism>
<comment type="subcellular location">
    <subcellularLocation>
        <location evidence="1">Membrane</location>
        <topology evidence="1">Multi-pass membrane protein</topology>
    </subcellularLocation>
</comment>
<evidence type="ECO:0000256" key="2">
    <source>
        <dbReference type="ARBA" id="ARBA00005814"/>
    </source>
</evidence>
<feature type="transmembrane region" description="Helical" evidence="9">
    <location>
        <begin position="365"/>
        <end position="385"/>
    </location>
</feature>
<dbReference type="Gene3D" id="3.40.50.300">
    <property type="entry name" value="P-loop containing nucleotide triphosphate hydrolases"/>
    <property type="match status" value="1"/>
</dbReference>
<keyword evidence="4 9" id="KW-0812">Transmembrane</keyword>
<dbReference type="PANTHER" id="PTHR48041">
    <property type="entry name" value="ABC TRANSPORTER G FAMILY MEMBER 28"/>
    <property type="match status" value="1"/>
</dbReference>
<dbReference type="GO" id="GO:0016887">
    <property type="term" value="F:ATP hydrolysis activity"/>
    <property type="evidence" value="ECO:0007669"/>
    <property type="project" value="InterPro"/>
</dbReference>
<dbReference type="SMART" id="SM00382">
    <property type="entry name" value="AAA"/>
    <property type="match status" value="1"/>
</dbReference>
<dbReference type="InterPro" id="IPR027417">
    <property type="entry name" value="P-loop_NTPase"/>
</dbReference>
<dbReference type="InterPro" id="IPR003439">
    <property type="entry name" value="ABC_transporter-like_ATP-bd"/>
</dbReference>
<dbReference type="WBParaSite" id="maker-uti_cns_0000907-snap-gene-1.16-mRNA-1">
    <property type="protein sequence ID" value="maker-uti_cns_0000907-snap-gene-1.16-mRNA-1"/>
    <property type="gene ID" value="maker-uti_cns_0000907-snap-gene-1.16"/>
</dbReference>
<dbReference type="GO" id="GO:0005886">
    <property type="term" value="C:plasma membrane"/>
    <property type="evidence" value="ECO:0007669"/>
    <property type="project" value="TreeGrafter"/>
</dbReference>
<evidence type="ECO:0000256" key="7">
    <source>
        <dbReference type="ARBA" id="ARBA00022989"/>
    </source>
</evidence>
<keyword evidence="5" id="KW-0547">Nucleotide-binding</keyword>
<dbReference type="InterPro" id="IPR017871">
    <property type="entry name" value="ABC_transporter-like_CS"/>
</dbReference>
<keyword evidence="11" id="KW-1185">Reference proteome</keyword>
<evidence type="ECO:0000256" key="4">
    <source>
        <dbReference type="ARBA" id="ARBA00022692"/>
    </source>
</evidence>
<dbReference type="SUPFAM" id="SSF52540">
    <property type="entry name" value="P-loop containing nucleoside triphosphate hydrolases"/>
    <property type="match status" value="1"/>
</dbReference>
<protein>
    <submittedName>
        <fullName evidence="12">ABC transporter domain-containing protein</fullName>
    </submittedName>
</protein>
<evidence type="ECO:0000256" key="8">
    <source>
        <dbReference type="ARBA" id="ARBA00023136"/>
    </source>
</evidence>
<dbReference type="GO" id="GO:0005524">
    <property type="term" value="F:ATP binding"/>
    <property type="evidence" value="ECO:0007669"/>
    <property type="project" value="UniProtKB-KW"/>
</dbReference>
<dbReference type="AlphaFoldDB" id="A0A1I8G4W6"/>
<evidence type="ECO:0000259" key="10">
    <source>
        <dbReference type="PROSITE" id="PS50893"/>
    </source>
</evidence>
<keyword evidence="8 9" id="KW-0472">Membrane</keyword>
<proteinExistence type="inferred from homology"/>
<dbReference type="InterPro" id="IPR013525">
    <property type="entry name" value="ABC2_TM"/>
</dbReference>
<dbReference type="InterPro" id="IPR043926">
    <property type="entry name" value="ABCG_dom"/>
</dbReference>
<comment type="similarity">
    <text evidence="2">Belongs to the ABC transporter superfamily. ABCG family. Eye pigment precursor importer (TC 3.A.1.204) subfamily.</text>
</comment>
<dbReference type="Pfam" id="PF01061">
    <property type="entry name" value="ABC2_membrane"/>
    <property type="match status" value="1"/>
</dbReference>
<accession>A0A1I8G4W6</accession>
<sequence>MRQRHLTLTLQNLTVFVKDCDTPVLNSVSFRSESGRLTAVMGPSGSGKTTLLHSLCGRLPLDSGCLKLGRQAVSRKTQKGFGYVTQEDVFFPQLTLRQMLQFTAEVRLGSEVGPAEKMRRIGRVVEALELEKCIDTRIGDFLDKGLSGGEKRRASIACELLHDPRVLLLDEPTSGLDASLAHSIVRLLHDWATSNNRIVITSIHQPSSHIYHVFDDVLLLVDGHVCYRGQRKDMANYFDCIGVPFPKDWNPADYLMEAVTSGKRALILEKGRELFTDASLPPPMSPVGTADPGCGYDAIPMRETGDTFVFKADQWRDGLMQDTGAASSATESQPLKFLESAREEQRKASWWAQFRALVVSSLRSFAVFPLVQYTVFTVLVSALWFHIQRREEDIKDILGLLFYLTLSQSNINILEPLSSFTEDLTIVQHELLANKYKISAYYLAKTVTEAPTQIILPLISLSIIFWAADLGSAGTYVEFTSMLLLNVLACQGMGMFFSLVSRRPKANLAA</sequence>
<feature type="transmembrane region" description="Helical" evidence="9">
    <location>
        <begin position="479"/>
        <end position="500"/>
    </location>
</feature>
<keyword evidence="6" id="KW-0067">ATP-binding</keyword>
<dbReference type="PROSITE" id="PS50893">
    <property type="entry name" value="ABC_TRANSPORTER_2"/>
    <property type="match status" value="1"/>
</dbReference>
<dbReference type="InterPro" id="IPR003593">
    <property type="entry name" value="AAA+_ATPase"/>
</dbReference>
<feature type="transmembrane region" description="Helical" evidence="9">
    <location>
        <begin position="454"/>
        <end position="473"/>
    </location>
</feature>
<dbReference type="InterPro" id="IPR050352">
    <property type="entry name" value="ABCG_transporters"/>
</dbReference>
<dbReference type="Pfam" id="PF19055">
    <property type="entry name" value="ABC2_membrane_7"/>
    <property type="match status" value="1"/>
</dbReference>